<feature type="chain" id="PRO_5040957962" evidence="1">
    <location>
        <begin position="20"/>
        <end position="129"/>
    </location>
</feature>
<sequence length="129" mass="12875">MRFSTSTIALGYLAASAAAAPLLSNGVVGSAVGVVNGVLQCNVPANVIATLGPVLSALHITSTGQQAAAELLHIIVTAVDGFIDTDAITKFIQNTLNGIVADVTPIVIAVVGLINSQIPCIIASLGSLN</sequence>
<reference evidence="2" key="1">
    <citation type="submission" date="2022-07" db="EMBL/GenBank/DDBJ databases">
        <title>Phylogenomic reconstructions and comparative analyses of Kickxellomycotina fungi.</title>
        <authorList>
            <person name="Reynolds N.K."/>
            <person name="Stajich J.E."/>
            <person name="Barry K."/>
            <person name="Grigoriev I.V."/>
            <person name="Crous P."/>
            <person name="Smith M.E."/>
        </authorList>
    </citation>
    <scope>NUCLEOTIDE SEQUENCE</scope>
    <source>
        <strain evidence="2">NBRC 105414</strain>
    </source>
</reference>
<keyword evidence="1" id="KW-0732">Signal</keyword>
<organism evidence="2 3">
    <name type="scientific">Coemansia javaensis</name>
    <dbReference type="NCBI Taxonomy" id="2761396"/>
    <lineage>
        <taxon>Eukaryota</taxon>
        <taxon>Fungi</taxon>
        <taxon>Fungi incertae sedis</taxon>
        <taxon>Zoopagomycota</taxon>
        <taxon>Kickxellomycotina</taxon>
        <taxon>Kickxellomycetes</taxon>
        <taxon>Kickxellales</taxon>
        <taxon>Kickxellaceae</taxon>
        <taxon>Coemansia</taxon>
    </lineage>
</organism>
<name>A0A9W8HEG2_9FUNG</name>
<protein>
    <submittedName>
        <fullName evidence="2">Uncharacterized protein</fullName>
    </submittedName>
</protein>
<comment type="caution">
    <text evidence="2">The sequence shown here is derived from an EMBL/GenBank/DDBJ whole genome shotgun (WGS) entry which is preliminary data.</text>
</comment>
<feature type="signal peptide" evidence="1">
    <location>
        <begin position="1"/>
        <end position="19"/>
    </location>
</feature>
<evidence type="ECO:0000256" key="1">
    <source>
        <dbReference type="SAM" id="SignalP"/>
    </source>
</evidence>
<evidence type="ECO:0000313" key="3">
    <source>
        <dbReference type="Proteomes" id="UP001140217"/>
    </source>
</evidence>
<accession>A0A9W8HEG2</accession>
<dbReference type="AlphaFoldDB" id="A0A9W8HEG2"/>
<dbReference type="Proteomes" id="UP001140217">
    <property type="component" value="Unassembled WGS sequence"/>
</dbReference>
<gene>
    <name evidence="2" type="ORF">H4R18_001632</name>
</gene>
<proteinExistence type="predicted"/>
<dbReference type="EMBL" id="JANBUL010000044">
    <property type="protein sequence ID" value="KAJ2783579.1"/>
    <property type="molecule type" value="Genomic_DNA"/>
</dbReference>
<keyword evidence="3" id="KW-1185">Reference proteome</keyword>
<evidence type="ECO:0000313" key="2">
    <source>
        <dbReference type="EMBL" id="KAJ2783579.1"/>
    </source>
</evidence>